<keyword evidence="3" id="KW-1185">Reference proteome</keyword>
<organism evidence="2 3">
    <name type="scientific">Mycobacterium mantenii</name>
    <dbReference type="NCBI Taxonomy" id="560555"/>
    <lineage>
        <taxon>Bacteria</taxon>
        <taxon>Bacillati</taxon>
        <taxon>Actinomycetota</taxon>
        <taxon>Actinomycetes</taxon>
        <taxon>Mycobacteriales</taxon>
        <taxon>Mycobacteriaceae</taxon>
        <taxon>Mycobacterium</taxon>
        <taxon>Mycobacterium avium complex (MAC)</taxon>
    </lineage>
</organism>
<protein>
    <submittedName>
        <fullName evidence="2">Uncharacterized protein</fullName>
    </submittedName>
</protein>
<sequence length="195" mass="21751">MTDDALNSLRLELFGPNVPVSRAYIDALLQLTESASARVGVTKTATDRVAYWLDGSVLGELSCTGASDEDAEIKGRLTRLAELPSIKVDIAVEYDNFTRVSRIGRVLTLELSEDRQVVLDGTRAVRRPNGSRRPTSSSVPYSRPTPRLREPPARHFIVVARRVARFPVYVPDCHLSRRRPETIRVLDTPGQDGRR</sequence>
<evidence type="ECO:0000313" key="2">
    <source>
        <dbReference type="EMBL" id="BBY35897.1"/>
    </source>
</evidence>
<reference evidence="2 3" key="1">
    <citation type="journal article" date="2019" name="Emerg. Microbes Infect.">
        <title>Comprehensive subspecies identification of 175 nontuberculous mycobacteria species based on 7547 genomic profiles.</title>
        <authorList>
            <person name="Matsumoto Y."/>
            <person name="Kinjo T."/>
            <person name="Motooka D."/>
            <person name="Nabeya D."/>
            <person name="Jung N."/>
            <person name="Uechi K."/>
            <person name="Horii T."/>
            <person name="Iida T."/>
            <person name="Fujita J."/>
            <person name="Nakamura S."/>
        </authorList>
    </citation>
    <scope>NUCLEOTIDE SEQUENCE [LARGE SCALE GENOMIC DNA]</scope>
    <source>
        <strain evidence="2 3">JCM 18113</strain>
    </source>
</reference>
<dbReference type="Proteomes" id="UP000465812">
    <property type="component" value="Chromosome"/>
</dbReference>
<name>A0ABM7JKE4_MYCNT</name>
<evidence type="ECO:0000256" key="1">
    <source>
        <dbReference type="SAM" id="MobiDB-lite"/>
    </source>
</evidence>
<accession>A0ABM7JKE4</accession>
<feature type="region of interest" description="Disordered" evidence="1">
    <location>
        <begin position="124"/>
        <end position="148"/>
    </location>
</feature>
<evidence type="ECO:0000313" key="3">
    <source>
        <dbReference type="Proteomes" id="UP000465812"/>
    </source>
</evidence>
<proteinExistence type="predicted"/>
<dbReference type="EMBL" id="AP022590">
    <property type="protein sequence ID" value="BBY35897.1"/>
    <property type="molecule type" value="Genomic_DNA"/>
</dbReference>
<gene>
    <name evidence="2" type="ORF">MMAN_00310</name>
</gene>